<keyword evidence="1" id="KW-0472">Membrane</keyword>
<dbReference type="EMBL" id="BAAAXZ010000064">
    <property type="protein sequence ID" value="GAA2921452.1"/>
    <property type="molecule type" value="Genomic_DNA"/>
</dbReference>
<keyword evidence="3" id="KW-1185">Reference proteome</keyword>
<dbReference type="Proteomes" id="UP001501102">
    <property type="component" value="Unassembled WGS sequence"/>
</dbReference>
<evidence type="ECO:0000313" key="2">
    <source>
        <dbReference type="EMBL" id="GAA2921452.1"/>
    </source>
</evidence>
<feature type="transmembrane region" description="Helical" evidence="1">
    <location>
        <begin position="6"/>
        <end position="22"/>
    </location>
</feature>
<keyword evidence="1" id="KW-0812">Transmembrane</keyword>
<name>A0ABP6J511_STRTU</name>
<protein>
    <recommendedName>
        <fullName evidence="4">Cardiolipin synthase N-terminal domain-containing protein</fullName>
    </recommendedName>
</protein>
<comment type="caution">
    <text evidence="2">The sequence shown here is derived from an EMBL/GenBank/DDBJ whole genome shotgun (WGS) entry which is preliminary data.</text>
</comment>
<reference evidence="3" key="1">
    <citation type="journal article" date="2019" name="Int. J. Syst. Evol. Microbiol.">
        <title>The Global Catalogue of Microorganisms (GCM) 10K type strain sequencing project: providing services to taxonomists for standard genome sequencing and annotation.</title>
        <authorList>
            <consortium name="The Broad Institute Genomics Platform"/>
            <consortium name="The Broad Institute Genome Sequencing Center for Infectious Disease"/>
            <person name="Wu L."/>
            <person name="Ma J."/>
        </authorList>
    </citation>
    <scope>NUCLEOTIDE SEQUENCE [LARGE SCALE GENOMIC DNA]</scope>
    <source>
        <strain evidence="3">JCM 4087</strain>
    </source>
</reference>
<proteinExistence type="predicted"/>
<feature type="transmembrane region" description="Helical" evidence="1">
    <location>
        <begin position="34"/>
        <end position="55"/>
    </location>
</feature>
<dbReference type="RefSeq" id="WP_344962012.1">
    <property type="nucleotide sequence ID" value="NZ_BAAAXZ010000064.1"/>
</dbReference>
<keyword evidence="1" id="KW-1133">Transmembrane helix</keyword>
<evidence type="ECO:0008006" key="4">
    <source>
        <dbReference type="Google" id="ProtNLM"/>
    </source>
</evidence>
<accession>A0ABP6J511</accession>
<evidence type="ECO:0000313" key="3">
    <source>
        <dbReference type="Proteomes" id="UP001501102"/>
    </source>
</evidence>
<evidence type="ECO:0000256" key="1">
    <source>
        <dbReference type="SAM" id="Phobius"/>
    </source>
</evidence>
<organism evidence="2 3">
    <name type="scientific">Streptomyces thioluteus</name>
    <dbReference type="NCBI Taxonomy" id="66431"/>
    <lineage>
        <taxon>Bacteria</taxon>
        <taxon>Bacillati</taxon>
        <taxon>Actinomycetota</taxon>
        <taxon>Actinomycetes</taxon>
        <taxon>Kitasatosporales</taxon>
        <taxon>Streptomycetaceae</taxon>
        <taxon>Streptomyces</taxon>
    </lineage>
</organism>
<gene>
    <name evidence="2" type="ORF">GCM10020221_17090</name>
</gene>
<sequence length="62" mass="6848">MGVLYLAFFLAFLYLVAAILLCRKIARRTTKRMGWAMAFLLIVLPFALLVIGGMIDAGRNAA</sequence>